<dbReference type="AlphaFoldDB" id="T5AQJ8"/>
<feature type="region of interest" description="Disordered" evidence="1">
    <location>
        <begin position="349"/>
        <end position="371"/>
    </location>
</feature>
<protein>
    <submittedName>
        <fullName evidence="3">Peroxin 22-like protein</fullName>
    </submittedName>
</protein>
<dbReference type="EMBL" id="KE652179">
    <property type="protein sequence ID" value="EQL04103.1"/>
    <property type="molecule type" value="Genomic_DNA"/>
</dbReference>
<keyword evidence="2" id="KW-1133">Transmembrane helix</keyword>
<feature type="region of interest" description="Disordered" evidence="1">
    <location>
        <begin position="243"/>
        <end position="271"/>
    </location>
</feature>
<proteinExistence type="predicted"/>
<dbReference type="OrthoDB" id="5327700at2759"/>
<accession>T5AQJ8</accession>
<evidence type="ECO:0000313" key="3">
    <source>
        <dbReference type="EMBL" id="EQL04103.1"/>
    </source>
</evidence>
<keyword evidence="2" id="KW-0812">Transmembrane</keyword>
<feature type="region of interest" description="Disordered" evidence="1">
    <location>
        <begin position="44"/>
        <end position="118"/>
    </location>
</feature>
<sequence length="402" mass="43440">MSPPYDRYDRGSSRRGMWTHWVPLAVTLTVATAGLAAWAWKQTRDDENDHVEPGLDYENADYGDNPPYGSTSRDAPSLKPPLRDHQSHGEAPAPSDVSGSGWGARMSGALRRTPSPQQFFDSTGKTVAAGVAAAGAVVGKALASIREEDRAYSENPWSEEADAKNDRAPPAWDKRRRTVAIVVSADTRVPQQGEDGSHELASILSHIPRQNDLSAIKLYILIYAPDLKETALDTITSNLPPASLSSSFSNIGHDQVQSPGEGSKSRPASPSSANAAFSAIYSQALSLVDKEAMILPFTTPTGHSHIPRHIQPEILYLQESLSGENGSIVANLQTWLRHDVVLVVGAESGSGGLADSESEAEKSGKAETWWQKPEKVGRGRGVVVVDGMRVHDDWVRRVQGRE</sequence>
<organism evidence="3 4">
    <name type="scientific">Ophiocordyceps sinensis (strain Co18 / CGMCC 3.14243)</name>
    <name type="common">Yarsagumba caterpillar fungus</name>
    <name type="synonym">Hirsutella sinensis</name>
    <dbReference type="NCBI Taxonomy" id="911162"/>
    <lineage>
        <taxon>Eukaryota</taxon>
        <taxon>Fungi</taxon>
        <taxon>Dikarya</taxon>
        <taxon>Ascomycota</taxon>
        <taxon>Pezizomycotina</taxon>
        <taxon>Sordariomycetes</taxon>
        <taxon>Hypocreomycetidae</taxon>
        <taxon>Hypocreales</taxon>
        <taxon>Ophiocordycipitaceae</taxon>
        <taxon>Ophiocordyceps</taxon>
    </lineage>
</organism>
<name>T5AQJ8_OPHSC</name>
<feature type="region of interest" description="Disordered" evidence="1">
    <location>
        <begin position="148"/>
        <end position="172"/>
    </location>
</feature>
<feature type="transmembrane region" description="Helical" evidence="2">
    <location>
        <begin position="21"/>
        <end position="40"/>
    </location>
</feature>
<feature type="compositionally biased region" description="Basic and acidic residues" evidence="1">
    <location>
        <begin position="44"/>
        <end position="53"/>
    </location>
</feature>
<dbReference type="eggNOG" id="ENOG502SHU3">
    <property type="taxonomic scope" value="Eukaryota"/>
</dbReference>
<evidence type="ECO:0000313" key="4">
    <source>
        <dbReference type="Proteomes" id="UP000019374"/>
    </source>
</evidence>
<dbReference type="Proteomes" id="UP000019374">
    <property type="component" value="Unassembled WGS sequence"/>
</dbReference>
<dbReference type="HOGENOM" id="CLU_025740_0_0_1"/>
<reference evidence="3 4" key="1">
    <citation type="journal article" date="2013" name="Chin. Sci. Bull.">
        <title>Genome survey uncovers the secrets of sex and lifestyle in caterpillar fungus.</title>
        <authorList>
            <person name="Hu X."/>
            <person name="Zhang Y."/>
            <person name="Xiao G."/>
            <person name="Zheng P."/>
            <person name="Xia Y."/>
            <person name="Zhang X."/>
            <person name="St Leger R.J."/>
            <person name="Liu X."/>
            <person name="Wang C."/>
        </authorList>
    </citation>
    <scope>NUCLEOTIDE SEQUENCE [LARGE SCALE GENOMIC DNA]</scope>
    <source>
        <strain evidence="4">Co18 / CGMCC 3.14243</strain>
        <tissue evidence="3">Fruit-body</tissue>
    </source>
</reference>
<feature type="compositionally biased region" description="Polar residues" evidence="1">
    <location>
        <begin position="243"/>
        <end position="260"/>
    </location>
</feature>
<keyword evidence="2" id="KW-0472">Membrane</keyword>
<gene>
    <name evidence="3" type="ORF">OCS_00176</name>
</gene>
<evidence type="ECO:0000256" key="1">
    <source>
        <dbReference type="SAM" id="MobiDB-lite"/>
    </source>
</evidence>
<evidence type="ECO:0000256" key="2">
    <source>
        <dbReference type="SAM" id="Phobius"/>
    </source>
</evidence>